<keyword evidence="1" id="KW-1133">Transmembrane helix</keyword>
<dbReference type="InterPro" id="IPR025635">
    <property type="entry name" value="DUF4293"/>
</dbReference>
<keyword evidence="3" id="KW-1185">Reference proteome</keyword>
<reference evidence="2 3" key="1">
    <citation type="submission" date="2020-10" db="EMBL/GenBank/DDBJ databases">
        <title>Mucilaginibacter mali sp. nov., isolated from rhizosphere soil of apple orchard.</title>
        <authorList>
            <person name="Lee J.-S."/>
            <person name="Kim H.S."/>
            <person name="Kim J.-S."/>
        </authorList>
    </citation>
    <scope>NUCLEOTIDE SEQUENCE [LARGE SCALE GENOMIC DNA]</scope>
    <source>
        <strain evidence="2 3">KCTC 23157</strain>
    </source>
</reference>
<gene>
    <name evidence="2" type="ORF">IRJ18_04625</name>
</gene>
<dbReference type="EMBL" id="JADFFM010000001">
    <property type="protein sequence ID" value="MBE9665635.1"/>
    <property type="molecule type" value="Genomic_DNA"/>
</dbReference>
<comment type="caution">
    <text evidence="2">The sequence shown here is derived from an EMBL/GenBank/DDBJ whole genome shotgun (WGS) entry which is preliminary data.</text>
</comment>
<keyword evidence="1" id="KW-0812">Transmembrane</keyword>
<evidence type="ECO:0000313" key="2">
    <source>
        <dbReference type="EMBL" id="MBE9665635.1"/>
    </source>
</evidence>
<accession>A0ABR9XEY1</accession>
<evidence type="ECO:0000256" key="1">
    <source>
        <dbReference type="SAM" id="Phobius"/>
    </source>
</evidence>
<feature type="transmembrane region" description="Helical" evidence="1">
    <location>
        <begin position="122"/>
        <end position="141"/>
    </location>
</feature>
<evidence type="ECO:0000313" key="3">
    <source>
        <dbReference type="Proteomes" id="UP000632774"/>
    </source>
</evidence>
<sequence>MLQRIQSIYLLFAALVIFALFLFPLAHNVYLDGVPSTIKVTGIYHDVNGQQQQTTAFTTLAVVTAIVGLIPLAVIFAYNNRKKQITYCYVAILAIIAYSFWLSQAVKTATGGFQMSTSNFGIGIFLSSLSIVLLILAVKSIQKDEKLVKSADRLR</sequence>
<name>A0ABR9XEY1_9SPHI</name>
<dbReference type="Pfam" id="PF14126">
    <property type="entry name" value="DUF4293"/>
    <property type="match status" value="1"/>
</dbReference>
<dbReference type="Proteomes" id="UP000632774">
    <property type="component" value="Unassembled WGS sequence"/>
</dbReference>
<proteinExistence type="predicted"/>
<feature type="transmembrane region" description="Helical" evidence="1">
    <location>
        <begin position="85"/>
        <end position="102"/>
    </location>
</feature>
<organism evidence="2 3">
    <name type="scientific">Mucilaginibacter boryungensis</name>
    <dbReference type="NCBI Taxonomy" id="768480"/>
    <lineage>
        <taxon>Bacteria</taxon>
        <taxon>Pseudomonadati</taxon>
        <taxon>Bacteroidota</taxon>
        <taxon>Sphingobacteriia</taxon>
        <taxon>Sphingobacteriales</taxon>
        <taxon>Sphingobacteriaceae</taxon>
        <taxon>Mucilaginibacter</taxon>
    </lineage>
</organism>
<keyword evidence="1" id="KW-0472">Membrane</keyword>
<dbReference type="RefSeq" id="WP_194105030.1">
    <property type="nucleotide sequence ID" value="NZ_JADFFM010000001.1"/>
</dbReference>
<feature type="transmembrane region" description="Helical" evidence="1">
    <location>
        <begin position="55"/>
        <end position="78"/>
    </location>
</feature>
<protein>
    <submittedName>
        <fullName evidence="2">DUF4293 domain-containing protein</fullName>
    </submittedName>
</protein>